<evidence type="ECO:0000313" key="2">
    <source>
        <dbReference type="Proteomes" id="UP000054653"/>
    </source>
</evidence>
<accession>A0A0V1CDE4</accession>
<dbReference type="EMBL" id="JYDI01000246">
    <property type="protein sequence ID" value="KRY47338.1"/>
    <property type="molecule type" value="Genomic_DNA"/>
</dbReference>
<sequence length="71" mass="8512">MQVALHEADRDVCRFLWKESGKDEPMKAYRLTRPYLAVQMIRLRTDTRLRTLAIRFVWGCMGQCSDRTEQY</sequence>
<protein>
    <submittedName>
        <fullName evidence="1">Uncharacterized protein</fullName>
    </submittedName>
</protein>
<keyword evidence="2" id="KW-1185">Reference proteome</keyword>
<dbReference type="Proteomes" id="UP000054653">
    <property type="component" value="Unassembled WGS sequence"/>
</dbReference>
<name>A0A0V1CDE4_TRIBR</name>
<reference evidence="1 2" key="1">
    <citation type="submission" date="2015-01" db="EMBL/GenBank/DDBJ databases">
        <title>Evolution of Trichinella species and genotypes.</title>
        <authorList>
            <person name="Korhonen P.K."/>
            <person name="Edoardo P."/>
            <person name="Giuseppe L.R."/>
            <person name="Gasser R.B."/>
        </authorList>
    </citation>
    <scope>NUCLEOTIDE SEQUENCE [LARGE SCALE GENOMIC DNA]</scope>
    <source>
        <strain evidence="1">ISS120</strain>
    </source>
</reference>
<gene>
    <name evidence="1" type="ORF">T03_8476</name>
</gene>
<organism evidence="1 2">
    <name type="scientific">Trichinella britovi</name>
    <name type="common">Parasitic roundworm</name>
    <dbReference type="NCBI Taxonomy" id="45882"/>
    <lineage>
        <taxon>Eukaryota</taxon>
        <taxon>Metazoa</taxon>
        <taxon>Ecdysozoa</taxon>
        <taxon>Nematoda</taxon>
        <taxon>Enoplea</taxon>
        <taxon>Dorylaimia</taxon>
        <taxon>Trichinellida</taxon>
        <taxon>Trichinellidae</taxon>
        <taxon>Trichinella</taxon>
    </lineage>
</organism>
<dbReference type="AlphaFoldDB" id="A0A0V1CDE4"/>
<evidence type="ECO:0000313" key="1">
    <source>
        <dbReference type="EMBL" id="KRY47338.1"/>
    </source>
</evidence>
<proteinExistence type="predicted"/>
<comment type="caution">
    <text evidence="1">The sequence shown here is derived from an EMBL/GenBank/DDBJ whole genome shotgun (WGS) entry which is preliminary data.</text>
</comment>